<feature type="domain" description="DZANK-type" evidence="2">
    <location>
        <begin position="20"/>
        <end position="74"/>
    </location>
</feature>
<feature type="transmembrane region" description="Helical" evidence="1">
    <location>
        <begin position="135"/>
        <end position="164"/>
    </location>
</feature>
<dbReference type="InterPro" id="IPR025874">
    <property type="entry name" value="DZR"/>
</dbReference>
<keyword evidence="1" id="KW-1133">Transmembrane helix</keyword>
<protein>
    <submittedName>
        <fullName evidence="3">Zinc ribbon domain-containing protein</fullName>
    </submittedName>
</protein>
<dbReference type="AlphaFoldDB" id="A0A5N5RL09"/>
<evidence type="ECO:0000259" key="2">
    <source>
        <dbReference type="Pfam" id="PF12773"/>
    </source>
</evidence>
<keyword evidence="4" id="KW-1185">Reference proteome</keyword>
<sequence>MEASTNASTEASTKGKTMYCSKCGAQYAQDAEFCTVCGAKLALSAPISQPLAGYCPQCGSKATIDGQVFCLHCGTRLSALAAAAPQGGMQPVQPAQYVQYVPVAPQAAAPPFQPRGYVHSEKDSILRLIAAITNIVLVSIAGLIGLSMLAVSPLGFILLVSLAWRVPMTVYSWGIYSGRNPNTTTFAVLDLLFCSITSGILLCVSGKEG</sequence>
<feature type="transmembrane region" description="Helical" evidence="1">
    <location>
        <begin position="184"/>
        <end position="204"/>
    </location>
</feature>
<reference evidence="3 4" key="1">
    <citation type="journal article" date="2019" name="Int. J. Syst. Evol. Microbiol.">
        <title>Bifidobacterium jacchi sp. nov., isolated from the faeces of a baby common marmoset (Callithrix jacchus).</title>
        <authorList>
            <person name="Modesto M."/>
            <person name="Watanabe K."/>
            <person name="Arita M."/>
            <person name="Satti M."/>
            <person name="Oki K."/>
            <person name="Sciavilla P."/>
            <person name="Patavino C."/>
            <person name="Camma C."/>
            <person name="Michelini S."/>
            <person name="Sgorbati B."/>
            <person name="Mattarelli P."/>
        </authorList>
    </citation>
    <scope>NUCLEOTIDE SEQUENCE [LARGE SCALE GENOMIC DNA]</scope>
    <source>
        <strain evidence="3 4">MRM 9.3</strain>
    </source>
</reference>
<dbReference type="Proteomes" id="UP000326336">
    <property type="component" value="Unassembled WGS sequence"/>
</dbReference>
<dbReference type="EMBL" id="RQSP01000005">
    <property type="protein sequence ID" value="KAB5608016.1"/>
    <property type="molecule type" value="Genomic_DNA"/>
</dbReference>
<evidence type="ECO:0000313" key="4">
    <source>
        <dbReference type="Proteomes" id="UP000326336"/>
    </source>
</evidence>
<evidence type="ECO:0000313" key="3">
    <source>
        <dbReference type="EMBL" id="KAB5608016.1"/>
    </source>
</evidence>
<evidence type="ECO:0000256" key="1">
    <source>
        <dbReference type="SAM" id="Phobius"/>
    </source>
</evidence>
<keyword evidence="1" id="KW-0472">Membrane</keyword>
<keyword evidence="1" id="KW-0812">Transmembrane</keyword>
<proteinExistence type="predicted"/>
<organism evidence="3 4">
    <name type="scientific">Bifidobacterium jacchi</name>
    <dbReference type="NCBI Taxonomy" id="2490545"/>
    <lineage>
        <taxon>Bacteria</taxon>
        <taxon>Bacillati</taxon>
        <taxon>Actinomycetota</taxon>
        <taxon>Actinomycetes</taxon>
        <taxon>Bifidobacteriales</taxon>
        <taxon>Bifidobacteriaceae</taxon>
        <taxon>Bifidobacterium</taxon>
    </lineage>
</organism>
<dbReference type="OrthoDB" id="3239796at2"/>
<accession>A0A5N5RL09</accession>
<dbReference type="Pfam" id="PF12773">
    <property type="entry name" value="DZR"/>
    <property type="match status" value="1"/>
</dbReference>
<name>A0A5N5RL09_9BIFI</name>
<gene>
    <name evidence="3" type="ORF">EHS19_02525</name>
</gene>
<comment type="caution">
    <text evidence="3">The sequence shown here is derived from an EMBL/GenBank/DDBJ whole genome shotgun (WGS) entry which is preliminary data.</text>
</comment>